<evidence type="ECO:0000256" key="2">
    <source>
        <dbReference type="SAM" id="Phobius"/>
    </source>
</evidence>
<dbReference type="PANTHER" id="PTHR39614">
    <property type="entry name" value="INTEGRAL MEMBRANE PROTEIN"/>
    <property type="match status" value="1"/>
</dbReference>
<keyword evidence="2" id="KW-1133">Transmembrane helix</keyword>
<dbReference type="InterPro" id="IPR049326">
    <property type="entry name" value="Rhodopsin_dom_fungi"/>
</dbReference>
<accession>A0AAN7VXF9</accession>
<comment type="caution">
    <text evidence="4">The sequence shown here is derived from an EMBL/GenBank/DDBJ whole genome shotgun (WGS) entry which is preliminary data.</text>
</comment>
<evidence type="ECO:0000259" key="3">
    <source>
        <dbReference type="Pfam" id="PF20684"/>
    </source>
</evidence>
<evidence type="ECO:0000313" key="5">
    <source>
        <dbReference type="Proteomes" id="UP001310594"/>
    </source>
</evidence>
<dbReference type="AlphaFoldDB" id="A0AAN7VXF9"/>
<feature type="transmembrane region" description="Helical" evidence="2">
    <location>
        <begin position="58"/>
        <end position="78"/>
    </location>
</feature>
<feature type="domain" description="Rhodopsin" evidence="3">
    <location>
        <begin position="42"/>
        <end position="274"/>
    </location>
</feature>
<gene>
    <name evidence="4" type="ORF">LTR97_011261</name>
</gene>
<feature type="transmembrane region" description="Helical" evidence="2">
    <location>
        <begin position="178"/>
        <end position="201"/>
    </location>
</feature>
<feature type="transmembrane region" description="Helical" evidence="2">
    <location>
        <begin position="135"/>
        <end position="158"/>
    </location>
</feature>
<evidence type="ECO:0000256" key="1">
    <source>
        <dbReference type="SAM" id="MobiDB-lite"/>
    </source>
</evidence>
<evidence type="ECO:0000313" key="4">
    <source>
        <dbReference type="EMBL" id="KAK5692088.1"/>
    </source>
</evidence>
<reference evidence="4" key="1">
    <citation type="submission" date="2023-08" db="EMBL/GenBank/DDBJ databases">
        <title>Black Yeasts Isolated from many extreme environments.</title>
        <authorList>
            <person name="Coleine C."/>
            <person name="Stajich J.E."/>
            <person name="Selbmann L."/>
        </authorList>
    </citation>
    <scope>NUCLEOTIDE SEQUENCE</scope>
    <source>
        <strain evidence="4">CCFEE 5810</strain>
    </source>
</reference>
<dbReference type="EMBL" id="JAVRQU010000020">
    <property type="protein sequence ID" value="KAK5692088.1"/>
    <property type="molecule type" value="Genomic_DNA"/>
</dbReference>
<feature type="region of interest" description="Disordered" evidence="1">
    <location>
        <begin position="301"/>
        <end position="326"/>
    </location>
</feature>
<feature type="transmembrane region" description="Helical" evidence="2">
    <location>
        <begin position="213"/>
        <end position="231"/>
    </location>
</feature>
<dbReference type="Pfam" id="PF20684">
    <property type="entry name" value="Fung_rhodopsin"/>
    <property type="match status" value="1"/>
</dbReference>
<name>A0AAN7VXF9_9PEZI</name>
<dbReference type="Proteomes" id="UP001310594">
    <property type="component" value="Unassembled WGS sequence"/>
</dbReference>
<keyword evidence="2" id="KW-0472">Membrane</keyword>
<keyword evidence="2" id="KW-0812">Transmembrane</keyword>
<proteinExistence type="predicted"/>
<feature type="transmembrane region" description="Helical" evidence="2">
    <location>
        <begin position="101"/>
        <end position="123"/>
    </location>
</feature>
<protein>
    <recommendedName>
        <fullName evidence="3">Rhodopsin domain-containing protein</fullName>
    </recommendedName>
</protein>
<sequence>MSASLPPGYSPAAHPLTPDDHSGWAVIASSVGLLFVLLFASIRLWIRNPARPVLYADDIALFAATALATIQSILIISASDHGLGQSSKLLGDASHGTADKILYASDAFFLAALFVSKLSMLLLELRMSPEKWHMMLAKGGLVACGAAMAASIVMILVGCGGSPWQQISNECESLYNRWVAVFCLDVAVELYIYAVILRMLISLQRDTSKKLKAITMFSLRLPVIIFAAMRLRQLSMFRNSTDPFFDSVPVIVWTQTELAYSLAAATIPILMPFLIGLNTGMGMYIGENTIMQTRNDSSMNKGSGYGMHSIKRTHASRNSQSGDQIRGDNVMYKSSVISPHADQRSVGSDDSTRVIIRKTVDVSFSPTPYDVNGK</sequence>
<feature type="transmembrane region" description="Helical" evidence="2">
    <location>
        <begin position="258"/>
        <end position="277"/>
    </location>
</feature>
<organism evidence="4 5">
    <name type="scientific">Elasticomyces elasticus</name>
    <dbReference type="NCBI Taxonomy" id="574655"/>
    <lineage>
        <taxon>Eukaryota</taxon>
        <taxon>Fungi</taxon>
        <taxon>Dikarya</taxon>
        <taxon>Ascomycota</taxon>
        <taxon>Pezizomycotina</taxon>
        <taxon>Dothideomycetes</taxon>
        <taxon>Dothideomycetidae</taxon>
        <taxon>Mycosphaerellales</taxon>
        <taxon>Teratosphaeriaceae</taxon>
        <taxon>Elasticomyces</taxon>
    </lineage>
</organism>
<dbReference type="PANTHER" id="PTHR39614:SF2">
    <property type="entry name" value="INTEGRAL MEMBRANE PROTEIN"/>
    <property type="match status" value="1"/>
</dbReference>
<feature type="transmembrane region" description="Helical" evidence="2">
    <location>
        <begin position="24"/>
        <end position="46"/>
    </location>
</feature>